<reference evidence="1 2" key="1">
    <citation type="journal article" date="2023" name="Science">
        <title>Complex scaffold remodeling in plant triterpene biosynthesis.</title>
        <authorList>
            <person name="De La Pena R."/>
            <person name="Hodgson H."/>
            <person name="Liu J.C."/>
            <person name="Stephenson M.J."/>
            <person name="Martin A.C."/>
            <person name="Owen C."/>
            <person name="Harkess A."/>
            <person name="Leebens-Mack J."/>
            <person name="Jimenez L.E."/>
            <person name="Osbourn A."/>
            <person name="Sattely E.S."/>
        </authorList>
    </citation>
    <scope>NUCLEOTIDE SEQUENCE [LARGE SCALE GENOMIC DNA]</scope>
    <source>
        <strain evidence="2">cv. JPN11</strain>
        <tissue evidence="1">Leaf</tissue>
    </source>
</reference>
<name>A0ACC1YM88_MELAZ</name>
<organism evidence="1 2">
    <name type="scientific">Melia azedarach</name>
    <name type="common">Chinaberry tree</name>
    <dbReference type="NCBI Taxonomy" id="155640"/>
    <lineage>
        <taxon>Eukaryota</taxon>
        <taxon>Viridiplantae</taxon>
        <taxon>Streptophyta</taxon>
        <taxon>Embryophyta</taxon>
        <taxon>Tracheophyta</taxon>
        <taxon>Spermatophyta</taxon>
        <taxon>Magnoliopsida</taxon>
        <taxon>eudicotyledons</taxon>
        <taxon>Gunneridae</taxon>
        <taxon>Pentapetalae</taxon>
        <taxon>rosids</taxon>
        <taxon>malvids</taxon>
        <taxon>Sapindales</taxon>
        <taxon>Meliaceae</taxon>
        <taxon>Melia</taxon>
    </lineage>
</organism>
<keyword evidence="1" id="KW-0808">Transferase</keyword>
<dbReference type="Proteomes" id="UP001164539">
    <property type="component" value="Chromosome 2"/>
</dbReference>
<accession>A0ACC1YM88</accession>
<keyword evidence="2" id="KW-1185">Reference proteome</keyword>
<evidence type="ECO:0000313" key="1">
    <source>
        <dbReference type="EMBL" id="KAJ4724557.1"/>
    </source>
</evidence>
<sequence length="1020" mass="111139">MQTVSLIVLLLVVNALGESDFEALLKLKKGIAEDPSGQVTDSWDSKSLGSDGCPRNWVGIACSDGYVTSIMLNDMGLVGNFSFPAITGLKMVRNISVANNQLMGTITNIGSIHSLEYLDLSRNLFHGLIPSGIVSLKNLLLLNLSSNNFEGTFPSGFGNLEKLMYLDLRANHFNGDIMHFVSQFASVVHVDLSGNQFSGSLDLGLANSSFISSVQYLNISNNSLVGEPFAHDGMPFFDSLEVFDASNNQLAGTIPSFSFVVSLRILRLGSNKFSGSLPEALFQESSTMLSELDLSLNQLEGPVGSITSATLKKVNLSSNQFSGSLPAKVGHCTIVDLSNNRLSGDLSRMQNWGNYVELIHLSSNSLTGRLPNQTSQFLRLTSFKVSNNSLEGALPAVLGTYPELKVIDLSLNHLNGTLLPSLFTSTKLTDFNLSNNNFSGSLPLREIHNNPTDSTQNLSLVSLDLSYNSLSGRLPSEISKFQNLLYLNLSNNEFEGSIPDDLPNDIQGFNVSFNNFSGTVPDNLRHFPDSAFHPGNSLLNLPHSLSPQGVPDLTLHNHRNHLKPSTKIAVIVGLVCGATMLALLCIMIYYRALWQRHGRDSLKRDGEEKGVSQGGSSLSHSSAVNKKVEPSIPSVSLHQDPLPFSQMESAYDFGETSSVIKKPKELYQPESIRKGEGLSSPMSFLSSSSPSPSKNQRSSKNSNVLNVCSPEKLAGDLHLFEGSQMFTAEELSRAPAEVIGKSCHGTLYKATLESGKVLAVKRLREGIAKGKKEFAREVKKLGNIKHPNLASLQGYYWGPREHEKLLISNFVNAQSLALYLQETGPRKFPPLSIEERLRIAVDVARCLNYLHNERAIPHGNLKSSNILLEAPNMNAVLTDYSLHRILTSAGTAEQVLNAGALGYRPPEFASSSKPCPSLKSDVYAFGVILLELLTGKSPGEIVCGDPGIVDLTDWVRILAFENRSGECFDEVIMDVHNVEHPPKILDDMLEVALRCILPASERPDMVSVFEDLSTMLSQGK</sequence>
<dbReference type="EMBL" id="CM051395">
    <property type="protein sequence ID" value="KAJ4724557.1"/>
    <property type="molecule type" value="Genomic_DNA"/>
</dbReference>
<protein>
    <submittedName>
        <fullName evidence="1">Receptor protein kinase</fullName>
    </submittedName>
</protein>
<gene>
    <name evidence="1" type="ORF">OWV82_003537</name>
</gene>
<evidence type="ECO:0000313" key="2">
    <source>
        <dbReference type="Proteomes" id="UP001164539"/>
    </source>
</evidence>
<proteinExistence type="predicted"/>
<comment type="caution">
    <text evidence="1">The sequence shown here is derived from an EMBL/GenBank/DDBJ whole genome shotgun (WGS) entry which is preliminary data.</text>
</comment>
<keyword evidence="1" id="KW-0418">Kinase</keyword>
<keyword evidence="1" id="KW-0675">Receptor</keyword>